<dbReference type="EMBL" id="JANEYF010000679">
    <property type="protein sequence ID" value="KAJ8968530.1"/>
    <property type="molecule type" value="Genomic_DNA"/>
</dbReference>
<name>A0AAV8ZRZ7_9CUCU</name>
<accession>A0AAV8ZRZ7</accession>
<evidence type="ECO:0008006" key="3">
    <source>
        <dbReference type="Google" id="ProtNLM"/>
    </source>
</evidence>
<keyword evidence="2" id="KW-1185">Reference proteome</keyword>
<protein>
    <recommendedName>
        <fullName evidence="3">Envelope protein</fullName>
    </recommendedName>
</protein>
<dbReference type="Proteomes" id="UP001162156">
    <property type="component" value="Unassembled WGS sequence"/>
</dbReference>
<dbReference type="AlphaFoldDB" id="A0AAV8ZRZ7"/>
<proteinExistence type="predicted"/>
<dbReference type="InterPro" id="IPR022048">
    <property type="entry name" value="Envelope_fusion-like"/>
</dbReference>
<reference evidence="1" key="1">
    <citation type="journal article" date="2023" name="Insect Mol. Biol.">
        <title>Genome sequencing provides insights into the evolution of gene families encoding plant cell wall-degrading enzymes in longhorned beetles.</title>
        <authorList>
            <person name="Shin N.R."/>
            <person name="Okamura Y."/>
            <person name="Kirsch R."/>
            <person name="Pauchet Y."/>
        </authorList>
    </citation>
    <scope>NUCLEOTIDE SEQUENCE</scope>
    <source>
        <strain evidence="1">RBIC_L_NR</strain>
    </source>
</reference>
<evidence type="ECO:0000313" key="1">
    <source>
        <dbReference type="EMBL" id="KAJ8968530.1"/>
    </source>
</evidence>
<evidence type="ECO:0000313" key="2">
    <source>
        <dbReference type="Proteomes" id="UP001162156"/>
    </source>
</evidence>
<sequence length="517" mass="59341">MRVVILNGLNQLAVNFETEFTSLARSWSPSYLKNCSVPKRRSRRALDFLGEGLSWCCGVATQHKLDSLTMDEQNLKLQLSKLTNGISETFSTITQNSKKFAEYEKSISNAFKFTKDRIHKLESYTEHVTNNVKEFEEEERYFLLSVLNNQFGNLRHIIEITRAIKRQGVINSCRQHQIPISILDPAVLRHDLEKLEGELVKLGQNMAIPIHDLSKLYQVPICDCGFNGDKLFINIRIPVTQMQQTWELFELITTPFAWENQTCLIKHEPLFLAVSKIPLSSKSLVRQISGSGLRHCQPFKDRLCYLPRFSADMMQGPACAKKLYNGASVEEISHHCPMSCHRSTTTVVSEIAEETYVITHPKNETKLVCNNSTQSLDESAYLMPGSIKLYLPCHCELNMEGEVLIPRRFPCLESLPLESTMTHIIPAAWFTLKSFVLTPYNQDNLPKFLKPEDGLYKNWTVEIPHINLTSPKANIKEIIDSVETTVKPSYAERTANMETRYFYFEPRFVNSYLLHNF</sequence>
<organism evidence="1 2">
    <name type="scientific">Rhamnusium bicolor</name>
    <dbReference type="NCBI Taxonomy" id="1586634"/>
    <lineage>
        <taxon>Eukaryota</taxon>
        <taxon>Metazoa</taxon>
        <taxon>Ecdysozoa</taxon>
        <taxon>Arthropoda</taxon>
        <taxon>Hexapoda</taxon>
        <taxon>Insecta</taxon>
        <taxon>Pterygota</taxon>
        <taxon>Neoptera</taxon>
        <taxon>Endopterygota</taxon>
        <taxon>Coleoptera</taxon>
        <taxon>Polyphaga</taxon>
        <taxon>Cucujiformia</taxon>
        <taxon>Chrysomeloidea</taxon>
        <taxon>Cerambycidae</taxon>
        <taxon>Lepturinae</taxon>
        <taxon>Rhagiini</taxon>
        <taxon>Rhamnusium</taxon>
    </lineage>
</organism>
<gene>
    <name evidence="1" type="ORF">NQ314_002268</name>
</gene>
<comment type="caution">
    <text evidence="1">The sequence shown here is derived from an EMBL/GenBank/DDBJ whole genome shotgun (WGS) entry which is preliminary data.</text>
</comment>
<dbReference type="Pfam" id="PF12259">
    <property type="entry name" value="Baculo_F"/>
    <property type="match status" value="1"/>
</dbReference>